<dbReference type="Proteomes" id="UP000699042">
    <property type="component" value="Unassembled WGS sequence"/>
</dbReference>
<keyword evidence="2" id="KW-1185">Reference proteome</keyword>
<reference evidence="1" key="1">
    <citation type="submission" date="2021-05" db="EMBL/GenBank/DDBJ databases">
        <title>Comparative genomics of three Colletotrichum scovillei strains and genetic complementation revealed genes involved fungal growth and virulence on chili pepper.</title>
        <authorList>
            <person name="Hsieh D.-K."/>
            <person name="Chuang S.-C."/>
            <person name="Chen C.-Y."/>
            <person name="Chao Y.-T."/>
            <person name="Lu M.-Y.J."/>
            <person name="Lee M.-H."/>
            <person name="Shih M.-C."/>
        </authorList>
    </citation>
    <scope>NUCLEOTIDE SEQUENCE</scope>
    <source>
        <strain evidence="1">Coll-153</strain>
    </source>
</reference>
<proteinExistence type="predicted"/>
<protein>
    <submittedName>
        <fullName evidence="1">Major facilitator superfamily transporter</fullName>
    </submittedName>
</protein>
<evidence type="ECO:0000313" key="1">
    <source>
        <dbReference type="EMBL" id="KAG7054420.1"/>
    </source>
</evidence>
<accession>A0A9P7RBF7</accession>
<dbReference type="EMBL" id="JAESDN010000003">
    <property type="protein sequence ID" value="KAG7054420.1"/>
    <property type="molecule type" value="Genomic_DNA"/>
</dbReference>
<evidence type="ECO:0000313" key="2">
    <source>
        <dbReference type="Proteomes" id="UP000699042"/>
    </source>
</evidence>
<sequence>MNAGYFNTSIYRRDDRPGYCRGSRVLAGIASMNTIAPITYRIWRAMSPKQRQRHYNTTAGKGNRRAGLQICELIFCSEEHRSMLGSAFALRDIRSH</sequence>
<dbReference type="AlphaFoldDB" id="A0A9P7RBF7"/>
<gene>
    <name evidence="1" type="ORF">JMJ77_001487</name>
</gene>
<organism evidence="1 2">
    <name type="scientific">Colletotrichum scovillei</name>
    <dbReference type="NCBI Taxonomy" id="1209932"/>
    <lineage>
        <taxon>Eukaryota</taxon>
        <taxon>Fungi</taxon>
        <taxon>Dikarya</taxon>
        <taxon>Ascomycota</taxon>
        <taxon>Pezizomycotina</taxon>
        <taxon>Sordariomycetes</taxon>
        <taxon>Hypocreomycetidae</taxon>
        <taxon>Glomerellales</taxon>
        <taxon>Glomerellaceae</taxon>
        <taxon>Colletotrichum</taxon>
        <taxon>Colletotrichum acutatum species complex</taxon>
    </lineage>
</organism>
<comment type="caution">
    <text evidence="1">The sequence shown here is derived from an EMBL/GenBank/DDBJ whole genome shotgun (WGS) entry which is preliminary data.</text>
</comment>
<name>A0A9P7RBF7_9PEZI</name>